<keyword evidence="1" id="KW-0812">Transmembrane</keyword>
<feature type="transmembrane region" description="Helical" evidence="1">
    <location>
        <begin position="20"/>
        <end position="40"/>
    </location>
</feature>
<sequence>MFRLNTFIKMIAKLNWHLYYEIFITFLVLSYAILLLQSTFDSIPDLLSEREIAGIDRVYTIFSA</sequence>
<keyword evidence="1" id="KW-0472">Membrane</keyword>
<evidence type="ECO:0000313" key="2">
    <source>
        <dbReference type="EMBL" id="MBA4495670.1"/>
    </source>
</evidence>
<dbReference type="RefSeq" id="WP_181753360.1">
    <property type="nucleotide sequence ID" value="NZ_JACEIQ010000017.1"/>
</dbReference>
<evidence type="ECO:0000313" key="3">
    <source>
        <dbReference type="Proteomes" id="UP000535491"/>
    </source>
</evidence>
<reference evidence="2 3" key="1">
    <citation type="submission" date="2020-07" db="EMBL/GenBank/DDBJ databases">
        <authorList>
            <person name="Feng H."/>
        </authorList>
    </citation>
    <scope>NUCLEOTIDE SEQUENCE [LARGE SCALE GENOMIC DNA]</scope>
    <source>
        <strain evidence="3">s-10</strain>
    </source>
</reference>
<comment type="caution">
    <text evidence="2">The sequence shown here is derived from an EMBL/GenBank/DDBJ whole genome shotgun (WGS) entry which is preliminary data.</text>
</comment>
<gene>
    <name evidence="2" type="ORF">H1191_15355</name>
</gene>
<accession>A0A7W1WTA5</accession>
<evidence type="ECO:0000256" key="1">
    <source>
        <dbReference type="SAM" id="Phobius"/>
    </source>
</evidence>
<keyword evidence="3" id="KW-1185">Reference proteome</keyword>
<organism evidence="2 3">
    <name type="scientific">Paenactinomyces guangxiensis</name>
    <dbReference type="NCBI Taxonomy" id="1490290"/>
    <lineage>
        <taxon>Bacteria</taxon>
        <taxon>Bacillati</taxon>
        <taxon>Bacillota</taxon>
        <taxon>Bacilli</taxon>
        <taxon>Bacillales</taxon>
        <taxon>Thermoactinomycetaceae</taxon>
        <taxon>Paenactinomyces</taxon>
    </lineage>
</organism>
<dbReference type="Proteomes" id="UP000535491">
    <property type="component" value="Unassembled WGS sequence"/>
</dbReference>
<keyword evidence="1" id="KW-1133">Transmembrane helix</keyword>
<dbReference type="EMBL" id="JACEIQ010000017">
    <property type="protein sequence ID" value="MBA4495670.1"/>
    <property type="molecule type" value="Genomic_DNA"/>
</dbReference>
<dbReference type="AlphaFoldDB" id="A0A7W1WTA5"/>
<evidence type="ECO:0008006" key="4">
    <source>
        <dbReference type="Google" id="ProtNLM"/>
    </source>
</evidence>
<protein>
    <recommendedName>
        <fullName evidence="4">ABC transporter permease</fullName>
    </recommendedName>
</protein>
<name>A0A7W1WTA5_9BACL</name>
<proteinExistence type="predicted"/>